<gene>
    <name evidence="2" type="ordered locus">CLOAM0635</name>
</gene>
<dbReference type="RefSeq" id="WP_015424380.1">
    <property type="nucleotide sequence ID" value="NC_020449.1"/>
</dbReference>
<evidence type="ECO:0008006" key="4">
    <source>
        <dbReference type="Google" id="ProtNLM"/>
    </source>
</evidence>
<feature type="chain" id="PRO_5002758266" description="FlgD Ig-like domain-containing protein" evidence="1">
    <location>
        <begin position="21"/>
        <end position="824"/>
    </location>
</feature>
<sequence length="824" mass="92415">MKRFFLLVTLLISVFLPAQNWKTFTNTNHIYDLCMKDNNLYVATWGGVLKISPIDNSNNLSVYTEKEIYHKGNRLVSNDIRTLSYIDFSESLWMGSSDNGISILSQLGFQDLGSALGLPSLKVTRIIEHESTILVATSSGLAVFYYLPGVAFPLMLHQYTVANTSGGLVGDNIVDMLLTETGTLFVATTNGVSYIPLEQLDNDSAWKTISGPGSPLLSGGNPKLSANSENIAIGLYKEVYVHPLDMDSGPWTTYNVSNMLTGKNVSSVLLDSQSRLWISYADWDEAILSYTNTSDSLLTLIENNTYTHILKETNGLGYSPISRIVELNGEIYLCSWGEGIYHKEENYWSNYDPTGIGFPRIAQVITDNDYNLWFASGYISNLPVRKGSMGVSKLADGNWSTLNIHNSPIHTDNILGIAIDPLNRKWFATWDNTNSPEGWEKGLSVFDEDNNIWVHITKDGIRYYNNETQSWGAYNPNPSYRLTTSTIGGIYPAGDSLMMVMCYDGAVNVLDMNFQIVARFSPPNTVFNHLLYGYYNGEKYFIGTNDDRGLTIWNHNSLPVTGGEHWLIPPPADLSSCVVYGVVTIDTPYEGKQHWIAASTGVFMWNEVNWYRYDTMIKRYKYNIISNLWENDLLYYVNEERLFGSVRTTPTCIFLDAQNRIWLGSMENGLSLYDPYTERFTNYFYPNYPLISNYITCLGFDPVAGDLIIGTPDGYNTLKIGRTVKIPTTLQNLKAFPNPFRPSVQPYLQIVNMPVDNMPAGKAECRIYDSSGALVIKLEENALCRFQWDGKNAAGKQCSSGIYFFVVADDAGNIKKGKLAIIND</sequence>
<organism evidence="2 3">
    <name type="scientific">Cloacimonas acidaminovorans (strain Evry)</name>
    <dbReference type="NCBI Taxonomy" id="459349"/>
    <lineage>
        <taxon>Bacteria</taxon>
        <taxon>Pseudomonadati</taxon>
        <taxon>Candidatus Cloacimonadota</taxon>
        <taxon>Candidatus Cloacimonadia</taxon>
        <taxon>Candidatus Cloacimonadales</taxon>
        <taxon>Candidatus Cloacimonadaceae</taxon>
        <taxon>Candidatus Cloacimonas</taxon>
    </lineage>
</organism>
<keyword evidence="1" id="KW-0732">Signal</keyword>
<dbReference type="Gene3D" id="2.130.10.10">
    <property type="entry name" value="YVTN repeat-like/Quinoprotein amine dehydrogenase"/>
    <property type="match status" value="4"/>
</dbReference>
<protein>
    <recommendedName>
        <fullName evidence="4">FlgD Ig-like domain-containing protein</fullName>
    </recommendedName>
</protein>
<dbReference type="Gene3D" id="2.60.40.4070">
    <property type="match status" value="1"/>
</dbReference>
<evidence type="ECO:0000256" key="1">
    <source>
        <dbReference type="SAM" id="SignalP"/>
    </source>
</evidence>
<dbReference type="SUPFAM" id="SSF101898">
    <property type="entry name" value="NHL repeat"/>
    <property type="match status" value="1"/>
</dbReference>
<accession>B0VJS4</accession>
<feature type="signal peptide" evidence="1">
    <location>
        <begin position="1"/>
        <end position="20"/>
    </location>
</feature>
<proteinExistence type="predicted"/>
<dbReference type="STRING" id="459349.CLOAM0635"/>
<reference evidence="2 3" key="1">
    <citation type="journal article" date="2008" name="J. Bacteriol.">
        <title>'Candidatus Cloacamonas acidaminovorans': genome sequence reconstruction provides a first glimpse of a new bacterial division.</title>
        <authorList>
            <person name="Pelletier E."/>
            <person name="Kreimeyer A."/>
            <person name="Bocs S."/>
            <person name="Rouy Z."/>
            <person name="Gyapay G."/>
            <person name="Chouari R."/>
            <person name="Riviere D."/>
            <person name="Ganesan A."/>
            <person name="Daegelen P."/>
            <person name="Sghir A."/>
            <person name="Cohen G.N."/>
            <person name="Medigue C."/>
            <person name="Weissenbach J."/>
            <person name="Le Paslier D."/>
        </authorList>
    </citation>
    <scope>NUCLEOTIDE SEQUENCE [LARGE SCALE GENOMIC DNA]</scope>
    <source>
        <strain evidence="3">Evry</strain>
    </source>
</reference>
<dbReference type="Proteomes" id="UP000002019">
    <property type="component" value="Chromosome"/>
</dbReference>
<dbReference type="KEGG" id="caci:CLOAM0635"/>
<name>B0VJS4_CLOAI</name>
<dbReference type="OrthoDB" id="9807410at2"/>
<dbReference type="eggNOG" id="COG3292">
    <property type="taxonomic scope" value="Bacteria"/>
</dbReference>
<dbReference type="HOGENOM" id="CLU_018865_0_0_0"/>
<dbReference type="EMBL" id="CU466930">
    <property type="protein sequence ID" value="CAO80520.1"/>
    <property type="molecule type" value="Genomic_DNA"/>
</dbReference>
<dbReference type="AlphaFoldDB" id="B0VJS4"/>
<evidence type="ECO:0000313" key="3">
    <source>
        <dbReference type="Proteomes" id="UP000002019"/>
    </source>
</evidence>
<dbReference type="InterPro" id="IPR015943">
    <property type="entry name" value="WD40/YVTN_repeat-like_dom_sf"/>
</dbReference>
<keyword evidence="3" id="KW-1185">Reference proteome</keyword>
<evidence type="ECO:0000313" key="2">
    <source>
        <dbReference type="EMBL" id="CAO80520.1"/>
    </source>
</evidence>